<comment type="caution">
    <text evidence="1">The sequence shown here is derived from an EMBL/GenBank/DDBJ whole genome shotgun (WGS) entry which is preliminary data.</text>
</comment>
<dbReference type="VEuPathDB" id="FungiDB:EYZ11_004115"/>
<dbReference type="AlphaFoldDB" id="A0A4S3JNQ7"/>
<dbReference type="EMBL" id="SOSA01000114">
    <property type="protein sequence ID" value="THC96418.1"/>
    <property type="molecule type" value="Genomic_DNA"/>
</dbReference>
<proteinExistence type="predicted"/>
<dbReference type="Proteomes" id="UP000308092">
    <property type="component" value="Unassembled WGS sequence"/>
</dbReference>
<evidence type="ECO:0000313" key="1">
    <source>
        <dbReference type="EMBL" id="THC96418.1"/>
    </source>
</evidence>
<gene>
    <name evidence="1" type="ORF">EYZ11_004115</name>
</gene>
<keyword evidence="2" id="KW-1185">Reference proteome</keyword>
<reference evidence="1 2" key="1">
    <citation type="submission" date="2019-03" db="EMBL/GenBank/DDBJ databases">
        <title>The genome sequence of a newly discovered highly antifungal drug resistant Aspergillus species, Aspergillus tanneri NIH 1004.</title>
        <authorList>
            <person name="Mounaud S."/>
            <person name="Singh I."/>
            <person name="Joardar V."/>
            <person name="Pakala S."/>
            <person name="Pakala S."/>
            <person name="Venepally P."/>
            <person name="Hoover J."/>
            <person name="Nierman W."/>
            <person name="Chung J."/>
            <person name="Losada L."/>
        </authorList>
    </citation>
    <scope>NUCLEOTIDE SEQUENCE [LARGE SCALE GENOMIC DNA]</scope>
    <source>
        <strain evidence="1 2">NIH1004</strain>
    </source>
</reference>
<organism evidence="1 2">
    <name type="scientific">Aspergillus tanneri</name>
    <dbReference type="NCBI Taxonomy" id="1220188"/>
    <lineage>
        <taxon>Eukaryota</taxon>
        <taxon>Fungi</taxon>
        <taxon>Dikarya</taxon>
        <taxon>Ascomycota</taxon>
        <taxon>Pezizomycotina</taxon>
        <taxon>Eurotiomycetes</taxon>
        <taxon>Eurotiomycetidae</taxon>
        <taxon>Eurotiales</taxon>
        <taxon>Aspergillaceae</taxon>
        <taxon>Aspergillus</taxon>
        <taxon>Aspergillus subgen. Circumdati</taxon>
    </lineage>
</organism>
<protein>
    <submittedName>
        <fullName evidence="1">Uncharacterized protein</fullName>
    </submittedName>
</protein>
<accession>A0A4S3JNQ7</accession>
<name>A0A4S3JNQ7_9EURO</name>
<evidence type="ECO:0000313" key="2">
    <source>
        <dbReference type="Proteomes" id="UP000308092"/>
    </source>
</evidence>
<sequence>MSCAIGDPPAWVIQAGLKGQICDRRIVSNPRVPGYRVAESADLWLRDMVGMGEYVGWYGASG</sequence>